<reference evidence="1" key="2">
    <citation type="submission" date="2021-02" db="EMBL/GenBank/DDBJ databases">
        <authorList>
            <person name="Kimball J.A."/>
            <person name="Haas M.W."/>
            <person name="Macchietto M."/>
            <person name="Kono T."/>
            <person name="Duquette J."/>
            <person name="Shao M."/>
        </authorList>
    </citation>
    <scope>NUCLEOTIDE SEQUENCE</scope>
    <source>
        <tissue evidence="1">Fresh leaf tissue</tissue>
    </source>
</reference>
<comment type="caution">
    <text evidence="1">The sequence shown here is derived from an EMBL/GenBank/DDBJ whole genome shotgun (WGS) entry which is preliminary data.</text>
</comment>
<sequence length="113" mass="11997">MTTMPPMLPVRVISNTLTIQPGHVREPLFPCVPPESLCLSSPADSAAALLLCVLQRPAVQHVLSSPAILLLLFCYTCSSGQLSRTCSSSSGEYDSVQIEIAVGSADCRFCNSV</sequence>
<gene>
    <name evidence="1" type="ORF">GUJ93_ZPchr0009g336</name>
</gene>
<dbReference type="AlphaFoldDB" id="A0A8J5S1C3"/>
<evidence type="ECO:0000313" key="1">
    <source>
        <dbReference type="EMBL" id="KAG8048396.1"/>
    </source>
</evidence>
<reference evidence="1" key="1">
    <citation type="journal article" date="2021" name="bioRxiv">
        <title>Whole Genome Assembly and Annotation of Northern Wild Rice, Zizania palustris L., Supports a Whole Genome Duplication in the Zizania Genus.</title>
        <authorList>
            <person name="Haas M."/>
            <person name="Kono T."/>
            <person name="Macchietto M."/>
            <person name="Millas R."/>
            <person name="McGilp L."/>
            <person name="Shao M."/>
            <person name="Duquette J."/>
            <person name="Hirsch C.N."/>
            <person name="Kimball J."/>
        </authorList>
    </citation>
    <scope>NUCLEOTIDE SEQUENCE</scope>
    <source>
        <tissue evidence="1">Fresh leaf tissue</tissue>
    </source>
</reference>
<proteinExistence type="predicted"/>
<evidence type="ECO:0000313" key="2">
    <source>
        <dbReference type="Proteomes" id="UP000729402"/>
    </source>
</evidence>
<organism evidence="1 2">
    <name type="scientific">Zizania palustris</name>
    <name type="common">Northern wild rice</name>
    <dbReference type="NCBI Taxonomy" id="103762"/>
    <lineage>
        <taxon>Eukaryota</taxon>
        <taxon>Viridiplantae</taxon>
        <taxon>Streptophyta</taxon>
        <taxon>Embryophyta</taxon>
        <taxon>Tracheophyta</taxon>
        <taxon>Spermatophyta</taxon>
        <taxon>Magnoliopsida</taxon>
        <taxon>Liliopsida</taxon>
        <taxon>Poales</taxon>
        <taxon>Poaceae</taxon>
        <taxon>BOP clade</taxon>
        <taxon>Oryzoideae</taxon>
        <taxon>Oryzeae</taxon>
        <taxon>Zizaniinae</taxon>
        <taxon>Zizania</taxon>
    </lineage>
</organism>
<name>A0A8J5S1C3_ZIZPA</name>
<accession>A0A8J5S1C3</accession>
<keyword evidence="2" id="KW-1185">Reference proteome</keyword>
<dbReference type="EMBL" id="JAAALK010000289">
    <property type="protein sequence ID" value="KAG8048396.1"/>
    <property type="molecule type" value="Genomic_DNA"/>
</dbReference>
<dbReference type="Proteomes" id="UP000729402">
    <property type="component" value="Unassembled WGS sequence"/>
</dbReference>
<protein>
    <submittedName>
        <fullName evidence="1">Uncharacterized protein</fullName>
    </submittedName>
</protein>